<dbReference type="STRING" id="1285928.SAMN04487894_1132"/>
<dbReference type="RefSeq" id="WP_090391855.1">
    <property type="nucleotide sequence ID" value="NZ_FMZO01000013.1"/>
</dbReference>
<dbReference type="OrthoDB" id="627374at2"/>
<protein>
    <recommendedName>
        <fullName evidence="3">GAF domain-containing protein</fullName>
    </recommendedName>
</protein>
<proteinExistence type="predicted"/>
<dbReference type="SUPFAM" id="SSF55781">
    <property type="entry name" value="GAF domain-like"/>
    <property type="match status" value="1"/>
</dbReference>
<organism evidence="1 2">
    <name type="scientific">Niabella drilacis (strain DSM 25811 / CCM 8410 / CCUG 62505 / LMG 26954 / E90)</name>
    <dbReference type="NCBI Taxonomy" id="1285928"/>
    <lineage>
        <taxon>Bacteria</taxon>
        <taxon>Pseudomonadati</taxon>
        <taxon>Bacteroidota</taxon>
        <taxon>Chitinophagia</taxon>
        <taxon>Chitinophagales</taxon>
        <taxon>Chitinophagaceae</taxon>
        <taxon>Niabella</taxon>
    </lineage>
</organism>
<evidence type="ECO:0008006" key="3">
    <source>
        <dbReference type="Google" id="ProtNLM"/>
    </source>
</evidence>
<gene>
    <name evidence="1" type="ORF">SAMN04487894_1132</name>
</gene>
<dbReference type="EMBL" id="FMZO01000013">
    <property type="protein sequence ID" value="SDD75111.1"/>
    <property type="molecule type" value="Genomic_DNA"/>
</dbReference>
<dbReference type="AlphaFoldDB" id="A0A1G6XAM7"/>
<keyword evidence="2" id="KW-1185">Reference proteome</keyword>
<reference evidence="2" key="1">
    <citation type="submission" date="2016-10" db="EMBL/GenBank/DDBJ databases">
        <authorList>
            <person name="Varghese N."/>
            <person name="Submissions S."/>
        </authorList>
    </citation>
    <scope>NUCLEOTIDE SEQUENCE [LARGE SCALE GENOMIC DNA]</scope>
    <source>
        <strain evidence="2">DSM 25811 / CCM 8410 / LMG 26954 / E90</strain>
    </source>
</reference>
<evidence type="ECO:0000313" key="1">
    <source>
        <dbReference type="EMBL" id="SDD75111.1"/>
    </source>
</evidence>
<accession>A0A1G6XAM7</accession>
<sequence length="799" mass="91961">MQTKLLDLTKWQAVRMEGIENVLSFDPLIQYLKERIRRETTIKKHFFEFVLNKLLANPHLKEELTVDEMGHFQDALELVYCLVEPAFAEEEKTIWAISVPLDPLVICGTDAFYEMMQGGNDLMHRSVIQPTQDKSVVQTRMEFVYSVIFEKLYNQKIPIGNDVSYALSFLEKGLPRYFRINIDTRFIEVVARGPLPPLNLIEWAKDIRGEDYDWSQGIKQLPLSLFKFRGLAIITVTDITQEQAVDNIKAIALSRHGFALKEDTQQVIHSLKVLMGSPETEFGLLPNLRVNDKLVFTLESGNNSILLQPNHCIDNGKSFQKLAEEYLNHPKPVLIDDTAQGEDARQLLQFLNMAGIQAYALFPIFHSNEVAGVLEIYSYKKGVLNLQSLVKLKDALPVIAQLLKNSIDEFNNHLDNIVKDKFTALQPAVQWKFNEAAWNYLRENRLSNQKRPIEKISFKSVFPLYGAIDIRNSTIARNKAMAADAAFQLELLIRLLERIRQQTGLVLVDDMIVKCNKWLSGIHGDIRDSEYGKLNEFLDNKIAPFLQDLNEKDSTLQPLIRPYLEETEASTGKALNNIRVFDNALKILNNTINSSLEQFNNELQTFYPYYFEKFRTDGFEFDIYVGQDIAPQRPFSRYYLQNLRLRQLQVMAEIARETHALLPKLEIPLQTTQLIYIRSAPIDIVFRQDEHKFDVEGSYNIRYQVIKKRIDKVRILGSEERLTQPGKIALVYLNESEVREYRDYIAYLQEEGLLLNDLEAVELEELQGVTGLRALRVSINVEKTDEVVPDALTGATKEA</sequence>
<dbReference type="InterPro" id="IPR029016">
    <property type="entry name" value="GAF-like_dom_sf"/>
</dbReference>
<dbReference type="Gene3D" id="3.30.450.40">
    <property type="match status" value="1"/>
</dbReference>
<name>A0A1G6XAM7_NIADE</name>
<dbReference type="Proteomes" id="UP000198757">
    <property type="component" value="Unassembled WGS sequence"/>
</dbReference>
<evidence type="ECO:0000313" key="2">
    <source>
        <dbReference type="Proteomes" id="UP000198757"/>
    </source>
</evidence>